<dbReference type="EC" id="1.4.3.-" evidence="9"/>
<evidence type="ECO:0000256" key="3">
    <source>
        <dbReference type="ARBA" id="ARBA00022723"/>
    </source>
</evidence>
<evidence type="ECO:0000256" key="7">
    <source>
        <dbReference type="PIRSR" id="PIRSR600269-50"/>
    </source>
</evidence>
<accession>A0A4Q1BFR9</accession>
<dbReference type="InterPro" id="IPR000269">
    <property type="entry name" value="Cu_amine_oxidase"/>
</dbReference>
<evidence type="ECO:0000256" key="9">
    <source>
        <dbReference type="RuleBase" id="RU000672"/>
    </source>
</evidence>
<dbReference type="Pfam" id="PF01179">
    <property type="entry name" value="Cu_amine_oxid"/>
    <property type="match status" value="1"/>
</dbReference>
<dbReference type="Gene3D" id="2.70.98.20">
    <property type="entry name" value="Copper amine oxidase, catalytic domain"/>
    <property type="match status" value="1"/>
</dbReference>
<feature type="modified residue" description="2',4',5'-topaquinone" evidence="8">
    <location>
        <position position="413"/>
    </location>
</feature>
<evidence type="ECO:0000313" key="12">
    <source>
        <dbReference type="EMBL" id="RXK35243.1"/>
    </source>
</evidence>
<dbReference type="FunCoup" id="A0A4Q1BFR9">
    <property type="interactions" value="43"/>
</dbReference>
<dbReference type="SUPFAM" id="SSF54416">
    <property type="entry name" value="Amine oxidase N-terminal region"/>
    <property type="match status" value="2"/>
</dbReference>
<evidence type="ECO:0000256" key="10">
    <source>
        <dbReference type="SAM" id="MobiDB-lite"/>
    </source>
</evidence>
<dbReference type="PANTHER" id="PTHR10638">
    <property type="entry name" value="COPPER AMINE OXIDASE"/>
    <property type="match status" value="1"/>
</dbReference>
<sequence>MFLEKANIWKNFDLDQAISLRQWLMSSKLGLNLTLSDESYDNDNFIHYIEIYQPPKDLALSYLNNHSVQIPQYAHAIIHHGPEETIRDYLIGPLPISNETIMKNITYLNPIPLNARNTFNWTILAEYGMKLLLPLEPVFNDLFNASLVNQTILPAATGPMSYDGKWRRSWVQMRYNVAGSWLHAVDFQFYVDLSGTDPNKYHIIKIMHDSKIYHSVEEIIIAWKQGLLKRFKPDLSSWASRQIRGRQRDLDDRQGPRSVQFSGPRFRVDIKEDWVSWMGWNFYLSFERDMGLHFWDIRFKDERIIYELSPQEAMSQYSGSDPHQASTVWLDSSFGMGGSVREVILGYDCPTYSMMLNATIHELGSSVRKNAICIFERESDRPLSRHFGEQDGESGVVKGYELVVRTITTVGNYDYLFDYTFMLDGTIEIRLSASGYLQGGIWQQSQIPYGHRIHQGAVGSLHDHVINYKIDFDIVGTKNSFMQVKLETEKVDQEWMDEDWGVGAIQQRMTKNILPYESLLEWPNNMEGAYVITNQDEKNAWGHSRGYTIHPGPLCHLTNLESKRTEKNVNWAKQHLAVSRRKEEERCSSSIWNGNLPGAPPVDFYKKFFDDESIEQEDLVVWVNLGTHHIPRAEDSPNTLTNLATSYVLLSPWNYHDYDPSIDSRNSVILKNDGHWHVDEATKPGHCIPSAPEPLVYSGLESYREDGSPGQGELGNWLLGVMPGRQGG</sequence>
<dbReference type="SUPFAM" id="SSF49998">
    <property type="entry name" value="Amine oxidase catalytic domain"/>
    <property type="match status" value="1"/>
</dbReference>
<dbReference type="PROSITE" id="PS01164">
    <property type="entry name" value="COPPER_AMINE_OXID_1"/>
    <property type="match status" value="1"/>
</dbReference>
<dbReference type="GO" id="GO:0005886">
    <property type="term" value="C:plasma membrane"/>
    <property type="evidence" value="ECO:0007669"/>
    <property type="project" value="TreeGrafter"/>
</dbReference>
<evidence type="ECO:0000256" key="2">
    <source>
        <dbReference type="ARBA" id="ARBA00007983"/>
    </source>
</evidence>
<dbReference type="InParanoid" id="A0A4Q1BFR9"/>
<dbReference type="InterPro" id="IPR016182">
    <property type="entry name" value="Cu_amine_oxidase_N-reg"/>
</dbReference>
<feature type="domain" description="Copper amine oxidase catalytic" evidence="11">
    <location>
        <begin position="257"/>
        <end position="662"/>
    </location>
</feature>
<comment type="caution">
    <text evidence="12">The sequence shown here is derived from an EMBL/GenBank/DDBJ whole genome shotgun (WGS) entry which is preliminary data.</text>
</comment>
<dbReference type="OrthoDB" id="3341590at2759"/>
<dbReference type="GO" id="GO:0048038">
    <property type="term" value="F:quinone binding"/>
    <property type="evidence" value="ECO:0007669"/>
    <property type="project" value="InterPro"/>
</dbReference>
<comment type="cofactor">
    <cofactor evidence="9">
        <name>Cu cation</name>
        <dbReference type="ChEBI" id="CHEBI:23378"/>
    </cofactor>
    <text evidence="9">Contains 1 topaquinone per subunit.</text>
</comment>
<keyword evidence="13" id="KW-1185">Reference proteome</keyword>
<dbReference type="EMBL" id="SDIL01000149">
    <property type="protein sequence ID" value="RXK35243.1"/>
    <property type="molecule type" value="Genomic_DNA"/>
</dbReference>
<feature type="active site" description="Proton acceptor" evidence="7">
    <location>
        <position position="331"/>
    </location>
</feature>
<evidence type="ECO:0000256" key="5">
    <source>
        <dbReference type="ARBA" id="ARBA00023002"/>
    </source>
</evidence>
<dbReference type="VEuPathDB" id="FungiDB:TREMEDRAFT_64863"/>
<keyword evidence="3 9" id="KW-0479">Metal-binding</keyword>
<keyword evidence="4 7" id="KW-0801">TPQ</keyword>
<dbReference type="Gene3D" id="3.10.450.40">
    <property type="match status" value="2"/>
</dbReference>
<dbReference type="STRING" id="5217.A0A4Q1BFR9"/>
<reference evidence="12 13" key="1">
    <citation type="submission" date="2016-06" db="EMBL/GenBank/DDBJ databases">
        <title>Evolution of pathogenesis and genome organization in the Tremellales.</title>
        <authorList>
            <person name="Cuomo C."/>
            <person name="Litvintseva A."/>
            <person name="Heitman J."/>
            <person name="Chen Y."/>
            <person name="Sun S."/>
            <person name="Springer D."/>
            <person name="Dromer F."/>
            <person name="Young S."/>
            <person name="Zeng Q."/>
            <person name="Chapman S."/>
            <person name="Gujja S."/>
            <person name="Saif S."/>
            <person name="Birren B."/>
        </authorList>
    </citation>
    <scope>NUCLEOTIDE SEQUENCE [LARGE SCALE GENOMIC DNA]</scope>
    <source>
        <strain evidence="12 13">ATCC 28783</strain>
    </source>
</reference>
<dbReference type="AlphaFoldDB" id="A0A4Q1BFR9"/>
<evidence type="ECO:0000256" key="4">
    <source>
        <dbReference type="ARBA" id="ARBA00022772"/>
    </source>
</evidence>
<gene>
    <name evidence="12" type="ORF">M231_07497</name>
</gene>
<dbReference type="GO" id="GO:0009308">
    <property type="term" value="P:amine metabolic process"/>
    <property type="evidence" value="ECO:0007669"/>
    <property type="project" value="UniProtKB-UniRule"/>
</dbReference>
<comment type="similarity">
    <text evidence="2 9">Belongs to the copper/topaquinone oxidase family.</text>
</comment>
<keyword evidence="5 9" id="KW-0560">Oxidoreductase</keyword>
<keyword evidence="6 9" id="KW-0186">Copper</keyword>
<evidence type="ECO:0000259" key="11">
    <source>
        <dbReference type="Pfam" id="PF01179"/>
    </source>
</evidence>
<comment type="PTM">
    <text evidence="8 9">Topaquinone (TPQ) is generated by copper-dependent autoxidation of a specific tyrosyl residue.</text>
</comment>
<dbReference type="InterPro" id="IPR036460">
    <property type="entry name" value="Cu_amine_oxidase_C_sf"/>
</dbReference>
<protein>
    <recommendedName>
        <fullName evidence="9">Amine oxidase</fullName>
        <ecNumber evidence="9">1.4.3.-</ecNumber>
    </recommendedName>
</protein>
<proteinExistence type="inferred from homology"/>
<dbReference type="PRINTS" id="PR00766">
    <property type="entry name" value="CUDAOXIDASE"/>
</dbReference>
<dbReference type="InterPro" id="IPR049948">
    <property type="entry name" value="Cu_Am_ox_TPQ-bd"/>
</dbReference>
<name>A0A4Q1BFR9_TREME</name>
<feature type="region of interest" description="Disordered" evidence="10">
    <location>
        <begin position="703"/>
        <end position="728"/>
    </location>
</feature>
<evidence type="ECO:0000313" key="13">
    <source>
        <dbReference type="Proteomes" id="UP000289152"/>
    </source>
</evidence>
<evidence type="ECO:0000256" key="6">
    <source>
        <dbReference type="ARBA" id="ARBA00023008"/>
    </source>
</evidence>
<evidence type="ECO:0000256" key="1">
    <source>
        <dbReference type="ARBA" id="ARBA00001935"/>
    </source>
</evidence>
<organism evidence="12 13">
    <name type="scientific">Tremella mesenterica</name>
    <name type="common">Jelly fungus</name>
    <dbReference type="NCBI Taxonomy" id="5217"/>
    <lineage>
        <taxon>Eukaryota</taxon>
        <taxon>Fungi</taxon>
        <taxon>Dikarya</taxon>
        <taxon>Basidiomycota</taxon>
        <taxon>Agaricomycotina</taxon>
        <taxon>Tremellomycetes</taxon>
        <taxon>Tremellales</taxon>
        <taxon>Tremellaceae</taxon>
        <taxon>Tremella</taxon>
    </lineage>
</organism>
<dbReference type="PANTHER" id="PTHR10638:SF20">
    <property type="entry name" value="AMINE OXIDASE"/>
    <property type="match status" value="1"/>
</dbReference>
<feature type="active site" description="Proton acceptor" evidence="7">
    <location>
        <position position="413"/>
    </location>
</feature>
<dbReference type="Proteomes" id="UP000289152">
    <property type="component" value="Unassembled WGS sequence"/>
</dbReference>
<comment type="cofactor">
    <cofactor evidence="1">
        <name>Cu cation</name>
        <dbReference type="ChEBI" id="CHEBI:23378"/>
    </cofactor>
</comment>
<evidence type="ECO:0000256" key="8">
    <source>
        <dbReference type="PIRSR" id="PIRSR600269-51"/>
    </source>
</evidence>
<dbReference type="InterPro" id="IPR015798">
    <property type="entry name" value="Cu_amine_oxidase_C"/>
</dbReference>
<dbReference type="GO" id="GO:0005507">
    <property type="term" value="F:copper ion binding"/>
    <property type="evidence" value="ECO:0007669"/>
    <property type="project" value="InterPro"/>
</dbReference>
<dbReference type="GO" id="GO:0008131">
    <property type="term" value="F:primary methylamine oxidase activity"/>
    <property type="evidence" value="ECO:0007669"/>
    <property type="project" value="InterPro"/>
</dbReference>